<dbReference type="PANTHER" id="PTHR31123:SF7">
    <property type="entry name" value="MARVEL DOMAIN-CONTAINING PROTEIN"/>
    <property type="match status" value="1"/>
</dbReference>
<keyword evidence="5 6" id="KW-0472">Membrane</keyword>
<comment type="similarity">
    <text evidence="2">Belongs to the acetate uptake transporter (AceTr) (TC 2.A.96) family.</text>
</comment>
<reference evidence="7 8" key="1">
    <citation type="journal article" date="2018" name="PLoS Pathog.">
        <title>Evolution of structural diversity of trichothecenes, a family of toxins produced by plant pathogenic and entomopathogenic fungi.</title>
        <authorList>
            <person name="Proctor R.H."/>
            <person name="McCormick S.P."/>
            <person name="Kim H.S."/>
            <person name="Cardoza R.E."/>
            <person name="Stanley A.M."/>
            <person name="Lindo L."/>
            <person name="Kelly A."/>
            <person name="Brown D.W."/>
            <person name="Lee T."/>
            <person name="Vaughan M.M."/>
            <person name="Alexander N.J."/>
            <person name="Busman M."/>
            <person name="Gutierrez S."/>
        </authorList>
    </citation>
    <scope>NUCLEOTIDE SEQUENCE [LARGE SCALE GENOMIC DNA]</scope>
    <source>
        <strain evidence="7 8">IBT 40837</strain>
    </source>
</reference>
<feature type="transmembrane region" description="Helical" evidence="6">
    <location>
        <begin position="142"/>
        <end position="161"/>
    </location>
</feature>
<evidence type="ECO:0000256" key="2">
    <source>
        <dbReference type="ARBA" id="ARBA00005587"/>
    </source>
</evidence>
<dbReference type="GO" id="GO:0005886">
    <property type="term" value="C:plasma membrane"/>
    <property type="evidence" value="ECO:0007669"/>
    <property type="project" value="TreeGrafter"/>
</dbReference>
<dbReference type="InterPro" id="IPR051633">
    <property type="entry name" value="AceTr"/>
</dbReference>
<comment type="subcellular location">
    <subcellularLocation>
        <location evidence="1">Membrane</location>
        <topology evidence="1">Multi-pass membrane protein</topology>
    </subcellularLocation>
</comment>
<keyword evidence="3 6" id="KW-0812">Transmembrane</keyword>
<evidence type="ECO:0000256" key="6">
    <source>
        <dbReference type="SAM" id="Phobius"/>
    </source>
</evidence>
<dbReference type="Pfam" id="PF01184">
    <property type="entry name" value="Gpr1_Fun34_YaaH"/>
    <property type="match status" value="1"/>
</dbReference>
<protein>
    <submittedName>
        <fullName evidence="7">Gpr1 fun34 yaah</fullName>
    </submittedName>
</protein>
<dbReference type="PANTHER" id="PTHR31123">
    <property type="entry name" value="ACCUMULATION OF DYADS PROTEIN 2-RELATED"/>
    <property type="match status" value="1"/>
</dbReference>
<evidence type="ECO:0000256" key="4">
    <source>
        <dbReference type="ARBA" id="ARBA00022989"/>
    </source>
</evidence>
<evidence type="ECO:0000256" key="3">
    <source>
        <dbReference type="ARBA" id="ARBA00022692"/>
    </source>
</evidence>
<comment type="caution">
    <text evidence="7">The sequence shown here is derived from an EMBL/GenBank/DDBJ whole genome shotgun (WGS) entry which is preliminary data.</text>
</comment>
<dbReference type="AlphaFoldDB" id="A0A395NJY3"/>
<name>A0A395NJY3_TRIAR</name>
<dbReference type="InterPro" id="IPR000791">
    <property type="entry name" value="Gpr1/Fun34/SatP-like"/>
</dbReference>
<dbReference type="Proteomes" id="UP000266272">
    <property type="component" value="Unassembled WGS sequence"/>
</dbReference>
<dbReference type="GO" id="GO:0015123">
    <property type="term" value="F:acetate transmembrane transporter activity"/>
    <property type="evidence" value="ECO:0007669"/>
    <property type="project" value="TreeGrafter"/>
</dbReference>
<sequence length="250" mass="27418">MSIEDIDKISPASLELRRQFSETAQEAHNLHSHHNVAPTTNVKFSNPTALAIGCFATTLTTLSLTLMEWRNVTITNAFAGNFFFAAGLGMVISAQWEMALGNSFGYTVFSAFGFFYAGLGAINLPFFGVVDAYANNASEHNNALGFYVLMWAVFNIFFLVASFRINVVYIGIFLTIELGFTLVAASYFALADGDIEIAIATKKAGGAFCFVSGLLGWYTLAHLMCQESTFLTYPMGDTSRYFVHRSKKVS</sequence>
<evidence type="ECO:0000313" key="8">
    <source>
        <dbReference type="Proteomes" id="UP000266272"/>
    </source>
</evidence>
<feature type="transmembrane region" description="Helical" evidence="6">
    <location>
        <begin position="167"/>
        <end position="191"/>
    </location>
</feature>
<gene>
    <name evidence="7" type="ORF">TARUN_5906</name>
</gene>
<keyword evidence="8" id="KW-1185">Reference proteome</keyword>
<keyword evidence="4 6" id="KW-1133">Transmembrane helix</keyword>
<organism evidence="7 8">
    <name type="scientific">Trichoderma arundinaceum</name>
    <dbReference type="NCBI Taxonomy" id="490622"/>
    <lineage>
        <taxon>Eukaryota</taxon>
        <taxon>Fungi</taxon>
        <taxon>Dikarya</taxon>
        <taxon>Ascomycota</taxon>
        <taxon>Pezizomycotina</taxon>
        <taxon>Sordariomycetes</taxon>
        <taxon>Hypocreomycetidae</taxon>
        <taxon>Hypocreales</taxon>
        <taxon>Hypocreaceae</taxon>
        <taxon>Trichoderma</taxon>
    </lineage>
</organism>
<evidence type="ECO:0000256" key="5">
    <source>
        <dbReference type="ARBA" id="ARBA00023136"/>
    </source>
</evidence>
<evidence type="ECO:0000256" key="1">
    <source>
        <dbReference type="ARBA" id="ARBA00004141"/>
    </source>
</evidence>
<proteinExistence type="inferred from homology"/>
<evidence type="ECO:0000313" key="7">
    <source>
        <dbReference type="EMBL" id="RFU76339.1"/>
    </source>
</evidence>
<accession>A0A395NJY3</accession>
<feature type="transmembrane region" description="Helical" evidence="6">
    <location>
        <begin position="78"/>
        <end position="96"/>
    </location>
</feature>
<dbReference type="OrthoDB" id="3648309at2759"/>
<feature type="transmembrane region" description="Helical" evidence="6">
    <location>
        <begin position="48"/>
        <end position="66"/>
    </location>
</feature>
<feature type="transmembrane region" description="Helical" evidence="6">
    <location>
        <begin position="203"/>
        <end position="220"/>
    </location>
</feature>
<dbReference type="EMBL" id="PXOA01000358">
    <property type="protein sequence ID" value="RFU76339.1"/>
    <property type="molecule type" value="Genomic_DNA"/>
</dbReference>
<feature type="transmembrane region" description="Helical" evidence="6">
    <location>
        <begin position="108"/>
        <end position="130"/>
    </location>
</feature>